<dbReference type="Gene3D" id="1.25.40.10">
    <property type="entry name" value="Tetratricopeptide repeat domain"/>
    <property type="match status" value="1"/>
</dbReference>
<dbReference type="GO" id="GO:0009507">
    <property type="term" value="C:chloroplast"/>
    <property type="evidence" value="ECO:0007669"/>
    <property type="project" value="TreeGrafter"/>
</dbReference>
<keyword evidence="2" id="KW-0677">Repeat</keyword>
<evidence type="ECO:0000256" key="3">
    <source>
        <dbReference type="PROSITE-ProRule" id="PRU00708"/>
    </source>
</evidence>
<dbReference type="AlphaFoldDB" id="A0A103XU41"/>
<keyword evidence="6" id="KW-1185">Reference proteome</keyword>
<dbReference type="InterPro" id="IPR011990">
    <property type="entry name" value="TPR-like_helical_dom_sf"/>
</dbReference>
<feature type="compositionally biased region" description="Low complexity" evidence="4">
    <location>
        <begin position="48"/>
        <end position="64"/>
    </location>
</feature>
<sequence length="293" mass="32912">MSSAAYNRLHGLFKNSTATATATGTATGTAVSTTKKIIKEKTKRPKKSPASSTSTTAAAGGTVVSRSKTENLSFEPLPMSQLTTSLANLKMFIDTFKRTSNTGPFRYSYKYYDDAVSHLARAKQHAYIEEILEHQKRYKTDMTKEAFVVRLISLYGKSRMFDHARKLFDEMPELNCPRTVLSANVSQLMSELFHELREELSIELDDVSYNVVVKAFCEIDAIDSALQMADEMEKNGFECNVYTYNTILDALYGKGNILDADKIWDVMKSKNLDPDVRTYNAKLRGLIVANRIT</sequence>
<feature type="compositionally biased region" description="Basic residues" evidence="4">
    <location>
        <begin position="36"/>
        <end position="47"/>
    </location>
</feature>
<name>A0A103XU41_CYNCS</name>
<organism evidence="5 6">
    <name type="scientific">Cynara cardunculus var. scolymus</name>
    <name type="common">Globe artichoke</name>
    <name type="synonym">Cynara scolymus</name>
    <dbReference type="NCBI Taxonomy" id="59895"/>
    <lineage>
        <taxon>Eukaryota</taxon>
        <taxon>Viridiplantae</taxon>
        <taxon>Streptophyta</taxon>
        <taxon>Embryophyta</taxon>
        <taxon>Tracheophyta</taxon>
        <taxon>Spermatophyta</taxon>
        <taxon>Magnoliopsida</taxon>
        <taxon>eudicotyledons</taxon>
        <taxon>Gunneridae</taxon>
        <taxon>Pentapetalae</taxon>
        <taxon>asterids</taxon>
        <taxon>campanulids</taxon>
        <taxon>Asterales</taxon>
        <taxon>Asteraceae</taxon>
        <taxon>Carduoideae</taxon>
        <taxon>Cardueae</taxon>
        <taxon>Carduinae</taxon>
        <taxon>Cynara</taxon>
    </lineage>
</organism>
<evidence type="ECO:0000313" key="5">
    <source>
        <dbReference type="EMBL" id="KVH96904.1"/>
    </source>
</evidence>
<evidence type="ECO:0000313" key="6">
    <source>
        <dbReference type="Proteomes" id="UP000243975"/>
    </source>
</evidence>
<dbReference type="PROSITE" id="PS51375">
    <property type="entry name" value="PPR"/>
    <property type="match status" value="2"/>
</dbReference>
<proteinExistence type="inferred from homology"/>
<evidence type="ECO:0000256" key="2">
    <source>
        <dbReference type="ARBA" id="ARBA00022737"/>
    </source>
</evidence>
<dbReference type="Proteomes" id="UP000243975">
    <property type="component" value="Unassembled WGS sequence"/>
</dbReference>
<evidence type="ECO:0000256" key="1">
    <source>
        <dbReference type="ARBA" id="ARBA00007626"/>
    </source>
</evidence>
<comment type="caution">
    <text evidence="5">The sequence shown here is derived from an EMBL/GenBank/DDBJ whole genome shotgun (WGS) entry which is preliminary data.</text>
</comment>
<dbReference type="OMA" id="YCEMRSS"/>
<protein>
    <recommendedName>
        <fullName evidence="7">Pentatricopeptide repeat-containing protein</fullName>
    </recommendedName>
</protein>
<dbReference type="NCBIfam" id="TIGR00756">
    <property type="entry name" value="PPR"/>
    <property type="match status" value="3"/>
</dbReference>
<evidence type="ECO:0000256" key="4">
    <source>
        <dbReference type="SAM" id="MobiDB-lite"/>
    </source>
</evidence>
<reference evidence="5 6" key="1">
    <citation type="journal article" date="2016" name="Sci. Rep.">
        <title>The genome sequence of the outbreeding globe artichoke constructed de novo incorporating a phase-aware low-pass sequencing strategy of F1 progeny.</title>
        <authorList>
            <person name="Scaglione D."/>
            <person name="Reyes-Chin-Wo S."/>
            <person name="Acquadro A."/>
            <person name="Froenicke L."/>
            <person name="Portis E."/>
            <person name="Beitel C."/>
            <person name="Tirone M."/>
            <person name="Mauro R."/>
            <person name="Lo Monaco A."/>
            <person name="Mauromicale G."/>
            <person name="Faccioli P."/>
            <person name="Cattivelli L."/>
            <person name="Rieseberg L."/>
            <person name="Michelmore R."/>
            <person name="Lanteri S."/>
        </authorList>
    </citation>
    <scope>NUCLEOTIDE SEQUENCE [LARGE SCALE GENOMIC DNA]</scope>
    <source>
        <strain evidence="5">2C</strain>
    </source>
</reference>
<dbReference type="InterPro" id="IPR002885">
    <property type="entry name" value="PPR_rpt"/>
</dbReference>
<dbReference type="Pfam" id="PF13041">
    <property type="entry name" value="PPR_2"/>
    <property type="match status" value="1"/>
</dbReference>
<evidence type="ECO:0008006" key="7">
    <source>
        <dbReference type="Google" id="ProtNLM"/>
    </source>
</evidence>
<dbReference type="GO" id="GO:0031930">
    <property type="term" value="P:mitochondria-nucleus signaling pathway"/>
    <property type="evidence" value="ECO:0007669"/>
    <property type="project" value="TreeGrafter"/>
</dbReference>
<dbReference type="PANTHER" id="PTHR47936:SF5">
    <property type="entry name" value="PENTACOTRIPEPTIDE-REPEAT REGION OF PRORP DOMAIN-CONTAINING PROTEIN"/>
    <property type="match status" value="1"/>
</dbReference>
<accession>A0A103XU41</accession>
<dbReference type="Pfam" id="PF01535">
    <property type="entry name" value="PPR"/>
    <property type="match status" value="1"/>
</dbReference>
<feature type="repeat" description="PPR" evidence="3">
    <location>
        <begin position="205"/>
        <end position="239"/>
    </location>
</feature>
<dbReference type="PANTHER" id="PTHR47936">
    <property type="entry name" value="PPR_LONG DOMAIN-CONTAINING PROTEIN"/>
    <property type="match status" value="1"/>
</dbReference>
<feature type="region of interest" description="Disordered" evidence="4">
    <location>
        <begin position="31"/>
        <end position="64"/>
    </location>
</feature>
<comment type="similarity">
    <text evidence="1">Belongs to the PPR family. P subfamily.</text>
</comment>
<dbReference type="GO" id="GO:0010019">
    <property type="term" value="P:chloroplast-nucleus signaling pathway"/>
    <property type="evidence" value="ECO:0007669"/>
    <property type="project" value="TreeGrafter"/>
</dbReference>
<dbReference type="EMBL" id="LEKV01004096">
    <property type="protein sequence ID" value="KVH96904.1"/>
    <property type="molecule type" value="Genomic_DNA"/>
</dbReference>
<gene>
    <name evidence="5" type="ORF">Ccrd_001004</name>
</gene>
<dbReference type="Gramene" id="KVH96904">
    <property type="protein sequence ID" value="KVH96904"/>
    <property type="gene ID" value="Ccrd_001004"/>
</dbReference>
<feature type="repeat" description="PPR" evidence="3">
    <location>
        <begin position="240"/>
        <end position="274"/>
    </location>
</feature>